<accession>A0A4Q9LKX9</accession>
<gene>
    <name evidence="1" type="ORF">CWI36_0123p0020</name>
</gene>
<dbReference type="VEuPathDB" id="MicrosporidiaDB:CWI39_2379p0010"/>
<dbReference type="VEuPathDB" id="MicrosporidiaDB:CWI39_0466p0010"/>
<dbReference type="AlphaFoldDB" id="A0A4Q9LKX9"/>
<reference evidence="1 2" key="1">
    <citation type="submission" date="2017-12" db="EMBL/GenBank/DDBJ databases">
        <authorList>
            <person name="Pombert J.-F."/>
            <person name="Haag K.L."/>
            <person name="Ebert D."/>
        </authorList>
    </citation>
    <scope>NUCLEOTIDE SEQUENCE [LARGE SCALE GENOMIC DNA]</scope>
    <source>
        <strain evidence="1">BE-OM-2</strain>
    </source>
</reference>
<proteinExistence type="predicted"/>
<protein>
    <submittedName>
        <fullName evidence="1">Uncharacterized protein</fullName>
    </submittedName>
</protein>
<comment type="caution">
    <text evidence="1">The sequence shown here is derived from an EMBL/GenBank/DDBJ whole genome shotgun (WGS) entry which is preliminary data.</text>
</comment>
<organism evidence="1 2">
    <name type="scientific">Hamiltosporidium magnivora</name>
    <dbReference type="NCBI Taxonomy" id="148818"/>
    <lineage>
        <taxon>Eukaryota</taxon>
        <taxon>Fungi</taxon>
        <taxon>Fungi incertae sedis</taxon>
        <taxon>Microsporidia</taxon>
        <taxon>Dubosqiidae</taxon>
        <taxon>Hamiltosporidium</taxon>
    </lineage>
</organism>
<evidence type="ECO:0000313" key="2">
    <source>
        <dbReference type="Proteomes" id="UP000291404"/>
    </source>
</evidence>
<dbReference type="Proteomes" id="UP000291404">
    <property type="component" value="Unassembled WGS sequence"/>
</dbReference>
<sequence length="776" mass="91978">MSIMFHIILSSTKVNFFVINEENSIPCLIDSDLNLEMIFLENKSVVFIGKEDKITLYKNNILRYESSLFQPKYYNPNILILNYENNMLLNSKLIRKLFDSKNTSVRIFLKNVSYSSVLLFLKLIDNLDNIVGQINIKDFLDILMIITALDIEKSKRRDCFFQALLRNVMFEMQNPNLTFNFEEYFETCAYNITKSIFIDLWISFINFVLFNDKTAQRFIVLAENTDLVFKNVELFSNTYISTGKDSNDKIYIRLDHISLEKMFKIVPIRYQINTLIFLFKITNLDILYFVLNTDEASEKAALLFSDITFHTEKLYIGSLNYVDKLFFTKKVDVFSKKCKVLKIFKSESSYNAAQLKKLLGLCKNMTKITLKMDSLDFKRLKILVRFLIKNPNITCKVFCQIYELLHTNVRFLQTIPRNFKIYAGKFQIEKSDAELPIECLPFMHYYCSFYNHDVDTIFPRKFINLECWNFKVFELDFEYNTSPFEIDDSIFSSLRCMHTIKYIYFKNIAINDKLLLYILESKIITSVSVSKFSCSYNLNFLRKCETKNQKLKYFSLKNSLSYVDSDLCSYMKRLGSVASLKFRDIDMFRCYTFNLKKLYEYISANLKTETKKICLKCIEIQTASNDDHSVDYLNILSEVYEFSKLWKIIYNVGMIREIEYHIFNEMKALKYLSIYSRHKWGFINFKKLFNVEMFKTTICLTIQSDIIKKEDIEVFKKFKNLGILALVCQNIDYETVNSIKRNDFKTTKLIIRKPDRPNRSNEINNYLDSEFNTDFP</sequence>
<dbReference type="VEuPathDB" id="MicrosporidiaDB:CWI36_0123p0020"/>
<evidence type="ECO:0000313" key="1">
    <source>
        <dbReference type="EMBL" id="TBU08556.1"/>
    </source>
</evidence>
<name>A0A4Q9LKX9_9MICR</name>
<keyword evidence="2" id="KW-1185">Reference proteome</keyword>
<dbReference type="EMBL" id="PITI01000123">
    <property type="protein sequence ID" value="TBU08556.1"/>
    <property type="molecule type" value="Genomic_DNA"/>
</dbReference>